<accession>A0A1L9N356</accession>
<reference evidence="3" key="1">
    <citation type="journal article" date="2017" name="Genome Biol.">
        <title>Comparative genomics reveals high biological diversity and specific adaptations in the industrially and medically important fungal genus Aspergillus.</title>
        <authorList>
            <person name="de Vries R.P."/>
            <person name="Riley R."/>
            <person name="Wiebenga A."/>
            <person name="Aguilar-Osorio G."/>
            <person name="Amillis S."/>
            <person name="Uchima C.A."/>
            <person name="Anderluh G."/>
            <person name="Asadollahi M."/>
            <person name="Askin M."/>
            <person name="Barry K."/>
            <person name="Battaglia E."/>
            <person name="Bayram O."/>
            <person name="Benocci T."/>
            <person name="Braus-Stromeyer S.A."/>
            <person name="Caldana C."/>
            <person name="Canovas D."/>
            <person name="Cerqueira G.C."/>
            <person name="Chen F."/>
            <person name="Chen W."/>
            <person name="Choi C."/>
            <person name="Clum A."/>
            <person name="Dos Santos R.A."/>
            <person name="Damasio A.R."/>
            <person name="Diallinas G."/>
            <person name="Emri T."/>
            <person name="Fekete E."/>
            <person name="Flipphi M."/>
            <person name="Freyberg S."/>
            <person name="Gallo A."/>
            <person name="Gournas C."/>
            <person name="Habgood R."/>
            <person name="Hainaut M."/>
            <person name="Harispe M.L."/>
            <person name="Henrissat B."/>
            <person name="Hilden K.S."/>
            <person name="Hope R."/>
            <person name="Hossain A."/>
            <person name="Karabika E."/>
            <person name="Karaffa L."/>
            <person name="Karanyi Z."/>
            <person name="Krasevec N."/>
            <person name="Kuo A."/>
            <person name="Kusch H."/>
            <person name="LaButti K."/>
            <person name="Lagendijk E.L."/>
            <person name="Lapidus A."/>
            <person name="Levasseur A."/>
            <person name="Lindquist E."/>
            <person name="Lipzen A."/>
            <person name="Logrieco A.F."/>
            <person name="MacCabe A."/>
            <person name="Maekelae M.R."/>
            <person name="Malavazi I."/>
            <person name="Melin P."/>
            <person name="Meyer V."/>
            <person name="Mielnichuk N."/>
            <person name="Miskei M."/>
            <person name="Molnar A.P."/>
            <person name="Mule G."/>
            <person name="Ngan C.Y."/>
            <person name="Orejas M."/>
            <person name="Orosz E."/>
            <person name="Ouedraogo J.P."/>
            <person name="Overkamp K.M."/>
            <person name="Park H.-S."/>
            <person name="Perrone G."/>
            <person name="Piumi F."/>
            <person name="Punt P.J."/>
            <person name="Ram A.F."/>
            <person name="Ramon A."/>
            <person name="Rauscher S."/>
            <person name="Record E."/>
            <person name="Riano-Pachon D.M."/>
            <person name="Robert V."/>
            <person name="Roehrig J."/>
            <person name="Ruller R."/>
            <person name="Salamov A."/>
            <person name="Salih N.S."/>
            <person name="Samson R.A."/>
            <person name="Sandor E."/>
            <person name="Sanguinetti M."/>
            <person name="Schuetze T."/>
            <person name="Sepcic K."/>
            <person name="Shelest E."/>
            <person name="Sherlock G."/>
            <person name="Sophianopoulou V."/>
            <person name="Squina F.M."/>
            <person name="Sun H."/>
            <person name="Susca A."/>
            <person name="Todd R.B."/>
            <person name="Tsang A."/>
            <person name="Unkles S.E."/>
            <person name="van de Wiele N."/>
            <person name="van Rossen-Uffink D."/>
            <person name="Oliveira J.V."/>
            <person name="Vesth T.C."/>
            <person name="Visser J."/>
            <person name="Yu J.-H."/>
            <person name="Zhou M."/>
            <person name="Andersen M.R."/>
            <person name="Archer D.B."/>
            <person name="Baker S.E."/>
            <person name="Benoit I."/>
            <person name="Brakhage A.A."/>
            <person name="Braus G.H."/>
            <person name="Fischer R."/>
            <person name="Frisvad J.C."/>
            <person name="Goldman G.H."/>
            <person name="Houbraken J."/>
            <person name="Oakley B."/>
            <person name="Pocsi I."/>
            <person name="Scazzocchio C."/>
            <person name="Seiboth B."/>
            <person name="vanKuyk P.A."/>
            <person name="Wortman J."/>
            <person name="Dyer P.S."/>
            <person name="Grigoriev I.V."/>
        </authorList>
    </citation>
    <scope>NUCLEOTIDE SEQUENCE [LARGE SCALE GENOMIC DNA]</scope>
    <source>
        <strain evidence="3">CBS 134.48</strain>
    </source>
</reference>
<feature type="compositionally biased region" description="Basic residues" evidence="1">
    <location>
        <begin position="100"/>
        <end position="121"/>
    </location>
</feature>
<dbReference type="EMBL" id="KV878203">
    <property type="protein sequence ID" value="OJI83522.1"/>
    <property type="molecule type" value="Genomic_DNA"/>
</dbReference>
<keyword evidence="3" id="KW-1185">Reference proteome</keyword>
<evidence type="ECO:0000313" key="2">
    <source>
        <dbReference type="EMBL" id="OJI83522.1"/>
    </source>
</evidence>
<dbReference type="AlphaFoldDB" id="A0A1L9N356"/>
<evidence type="ECO:0000313" key="3">
    <source>
        <dbReference type="Proteomes" id="UP000184304"/>
    </source>
</evidence>
<proteinExistence type="predicted"/>
<feature type="region of interest" description="Disordered" evidence="1">
    <location>
        <begin position="98"/>
        <end position="121"/>
    </location>
</feature>
<dbReference type="VEuPathDB" id="FungiDB:ASPTUDRAFT_607454"/>
<feature type="region of interest" description="Disordered" evidence="1">
    <location>
        <begin position="1"/>
        <end position="47"/>
    </location>
</feature>
<gene>
    <name evidence="2" type="ORF">ASPTUDRAFT_607454</name>
</gene>
<evidence type="ECO:0000256" key="1">
    <source>
        <dbReference type="SAM" id="MobiDB-lite"/>
    </source>
</evidence>
<name>A0A1L9N356_ASPTC</name>
<dbReference type="Proteomes" id="UP000184304">
    <property type="component" value="Unassembled WGS sequence"/>
</dbReference>
<sequence>MKRVGPWTRSSVRLQRARSLDMSQGKMGNAADSGDPPEGGTWHEWGGEWDPGPFGIMANLAGAVTGRQTGRMNESDRLRKLLENLRFLQVRFDKLDGRQRRSAARKLRRTGSGHASRHKNS</sequence>
<organism evidence="2 3">
    <name type="scientific">Aspergillus tubingensis (strain CBS 134.48)</name>
    <dbReference type="NCBI Taxonomy" id="767770"/>
    <lineage>
        <taxon>Eukaryota</taxon>
        <taxon>Fungi</taxon>
        <taxon>Dikarya</taxon>
        <taxon>Ascomycota</taxon>
        <taxon>Pezizomycotina</taxon>
        <taxon>Eurotiomycetes</taxon>
        <taxon>Eurotiomycetidae</taxon>
        <taxon>Eurotiales</taxon>
        <taxon>Aspergillaceae</taxon>
        <taxon>Aspergillus</taxon>
        <taxon>Aspergillus subgen. Circumdati</taxon>
    </lineage>
</organism>
<protein>
    <submittedName>
        <fullName evidence="2">Uncharacterized protein</fullName>
    </submittedName>
</protein>